<feature type="region of interest" description="Disordered" evidence="1">
    <location>
        <begin position="248"/>
        <end position="268"/>
    </location>
</feature>
<evidence type="ECO:0000256" key="1">
    <source>
        <dbReference type="SAM" id="MobiDB-lite"/>
    </source>
</evidence>
<dbReference type="Proteomes" id="UP001155604">
    <property type="component" value="Unassembled WGS sequence"/>
</dbReference>
<dbReference type="AlphaFoldDB" id="A0A9X2WR61"/>
<gene>
    <name evidence="2" type="ORF">NE536_00495</name>
</gene>
<proteinExistence type="predicted"/>
<keyword evidence="3" id="KW-1185">Reference proteome</keyword>
<name>A0A9X2WR61_9GAMM</name>
<protein>
    <submittedName>
        <fullName evidence="2">Uncharacterized protein</fullName>
    </submittedName>
</protein>
<feature type="region of interest" description="Disordered" evidence="1">
    <location>
        <begin position="297"/>
        <end position="326"/>
    </location>
</feature>
<reference evidence="2" key="1">
    <citation type="journal article" date="2023" name="Int. J. Syst. Evol. Microbiol.">
        <title>&lt;i&gt;Shewanella septentrionalis&lt;/i&gt; sp. nov. and &lt;i&gt;Shewanella holmiensis&lt;/i&gt; sp. nov., isolated from Baltic Sea water and sediments.</title>
        <authorList>
            <person name="Martin-Rodriguez A.J."/>
            <person name="Thorell K."/>
            <person name="Joffre E."/>
            <person name="Jensie-Markopoulos S."/>
            <person name="Moore E.R.B."/>
            <person name="Sjoling A."/>
        </authorList>
    </citation>
    <scope>NUCLEOTIDE SEQUENCE</scope>
    <source>
        <strain evidence="2">SP1W3</strain>
    </source>
</reference>
<evidence type="ECO:0000313" key="3">
    <source>
        <dbReference type="Proteomes" id="UP001155604"/>
    </source>
</evidence>
<sequence length="643" mass="69046">MESIPLVSSQNPQLHTATTQADALNASPRPIPAQVQTSPEGDSIILNGTEYNLKLVNAQQRQILLTANTFLVTPNTQNTPPTTTATQNPISQLLALATPIALKVPEAVINLAQQNGISQAQLSALAARTQGYPLPNVTIINKAFQFANGTVVAQDSGPQLNQGEFLAKITFQQGRPILLLTPIQSKLEIVIGAPVNETQVPTNKLSSDIVIAKVEPVQIIASFLKKLEAIVSLPEPTKQDIIPKTEVTQLQGKANTPQATNSASSPNTFNVQAITSMPKGLEKSPLVSTLNSDNINRIVSQPSPSTISTETNSKNTLPHGIGDSLSKAPQETLGAYTADVNKLKDILGSSGLKNELKASDVKTDSPMKVADVLQKAFNKAGALPIELSRSNNSSNLASELLKHLPHIGLPPLSQLNDLDELKANILGLTSLNLATPLSNQASMFMNASAITSLFQLLLGFKANNSSNSMSKKLADYLEQLQAKVGFSTKQLGQLSKAGGLDSMGQLASNLHLYQQASNENAGNLVWFFALPYGINQRHEQLEGKFEQEVDSDDPEKKAGWRLQLKFNLAQGPLLIAAQQHNQQLDIQFKGNSQMLLNKVNNFLTPLSQKLSQIGFTPGELTTQIAQVPATLLPGDHFLVKTKA</sequence>
<dbReference type="RefSeq" id="WP_261271456.1">
    <property type="nucleotide sequence ID" value="NZ_JAMTCC010000001.1"/>
</dbReference>
<organism evidence="2 3">
    <name type="scientific">Shewanella septentrionalis</name>
    <dbReference type="NCBI Taxonomy" id="2952223"/>
    <lineage>
        <taxon>Bacteria</taxon>
        <taxon>Pseudomonadati</taxon>
        <taxon>Pseudomonadota</taxon>
        <taxon>Gammaproteobacteria</taxon>
        <taxon>Alteromonadales</taxon>
        <taxon>Shewanellaceae</taxon>
        <taxon>Shewanella</taxon>
    </lineage>
</organism>
<evidence type="ECO:0000313" key="2">
    <source>
        <dbReference type="EMBL" id="MCT7943855.1"/>
    </source>
</evidence>
<comment type="caution">
    <text evidence="2">The sequence shown here is derived from an EMBL/GenBank/DDBJ whole genome shotgun (WGS) entry which is preliminary data.</text>
</comment>
<feature type="compositionally biased region" description="Polar residues" evidence="1">
    <location>
        <begin position="297"/>
        <end position="316"/>
    </location>
</feature>
<dbReference type="EMBL" id="JAMTCC010000001">
    <property type="protein sequence ID" value="MCT7943855.1"/>
    <property type="molecule type" value="Genomic_DNA"/>
</dbReference>
<accession>A0A9X2WR61</accession>